<name>A0A6J2Y9S7_SITOR</name>
<accession>A0A6J2Y9S7</accession>
<protein>
    <submittedName>
        <fullName evidence="8">Uncharacterized protein LOC115885750</fullName>
    </submittedName>
</protein>
<evidence type="ECO:0000256" key="3">
    <source>
        <dbReference type="ARBA" id="ARBA00022833"/>
    </source>
</evidence>
<gene>
    <name evidence="8" type="primary">LOC115885750</name>
</gene>
<organism evidence="7 8">
    <name type="scientific">Sitophilus oryzae</name>
    <name type="common">Rice weevil</name>
    <name type="synonym">Curculio oryzae</name>
    <dbReference type="NCBI Taxonomy" id="7048"/>
    <lineage>
        <taxon>Eukaryota</taxon>
        <taxon>Metazoa</taxon>
        <taxon>Ecdysozoa</taxon>
        <taxon>Arthropoda</taxon>
        <taxon>Hexapoda</taxon>
        <taxon>Insecta</taxon>
        <taxon>Pterygota</taxon>
        <taxon>Neoptera</taxon>
        <taxon>Endopterygota</taxon>
        <taxon>Coleoptera</taxon>
        <taxon>Polyphaga</taxon>
        <taxon>Cucujiformia</taxon>
        <taxon>Curculionidae</taxon>
        <taxon>Dryophthorinae</taxon>
        <taxon>Sitophilus</taxon>
    </lineage>
</organism>
<evidence type="ECO:0000259" key="6">
    <source>
        <dbReference type="PROSITE" id="PS50950"/>
    </source>
</evidence>
<dbReference type="Pfam" id="PF05485">
    <property type="entry name" value="THAP"/>
    <property type="match status" value="1"/>
</dbReference>
<evidence type="ECO:0000313" key="8">
    <source>
        <dbReference type="RefSeq" id="XP_030760623.1"/>
    </source>
</evidence>
<keyword evidence="1" id="KW-0479">Metal-binding</keyword>
<dbReference type="InterPro" id="IPR006612">
    <property type="entry name" value="THAP_Znf"/>
</dbReference>
<evidence type="ECO:0000313" key="7">
    <source>
        <dbReference type="Proteomes" id="UP000504635"/>
    </source>
</evidence>
<feature type="domain" description="THAP-type" evidence="6">
    <location>
        <begin position="3"/>
        <end position="91"/>
    </location>
</feature>
<dbReference type="KEGG" id="soy:115885750"/>
<dbReference type="AlphaFoldDB" id="A0A6J2Y9S7"/>
<dbReference type="SMART" id="SM00980">
    <property type="entry name" value="THAP"/>
    <property type="match status" value="1"/>
</dbReference>
<evidence type="ECO:0000256" key="1">
    <source>
        <dbReference type="ARBA" id="ARBA00022723"/>
    </source>
</evidence>
<dbReference type="GeneID" id="115885750"/>
<dbReference type="GO" id="GO:0008270">
    <property type="term" value="F:zinc ion binding"/>
    <property type="evidence" value="ECO:0007669"/>
    <property type="project" value="UniProtKB-KW"/>
</dbReference>
<dbReference type="InParanoid" id="A0A6J2Y9S7"/>
<reference evidence="8" key="1">
    <citation type="submission" date="2025-08" db="UniProtKB">
        <authorList>
            <consortium name="RefSeq"/>
        </authorList>
    </citation>
    <scope>IDENTIFICATION</scope>
    <source>
        <tissue evidence="8">Gonads</tissue>
    </source>
</reference>
<keyword evidence="3" id="KW-0862">Zinc</keyword>
<evidence type="ECO:0000256" key="4">
    <source>
        <dbReference type="ARBA" id="ARBA00023125"/>
    </source>
</evidence>
<evidence type="ECO:0000256" key="2">
    <source>
        <dbReference type="ARBA" id="ARBA00022771"/>
    </source>
</evidence>
<dbReference type="PROSITE" id="PS50950">
    <property type="entry name" value="ZF_THAP"/>
    <property type="match status" value="1"/>
</dbReference>
<dbReference type="SUPFAM" id="SSF57716">
    <property type="entry name" value="Glucocorticoid receptor-like (DNA-binding domain)"/>
    <property type="match status" value="1"/>
</dbReference>
<sequence length="131" mass="15097">MSAPKRVKVCFVKDCFSNSDATPDKIFITVPLRPNLRRIWFEAARQPYASRSSKYCCEDHFDVTEDIENYMRYKLVGGKVLLKNNVVPHLFKHQLFTGKHIVSPFVTQNNFRCTSSVTPCVVLWSLLVVVL</sequence>
<dbReference type="RefSeq" id="XP_030760623.1">
    <property type="nucleotide sequence ID" value="XM_030904763.1"/>
</dbReference>
<keyword evidence="7" id="KW-1185">Reference proteome</keyword>
<keyword evidence="2 5" id="KW-0863">Zinc-finger</keyword>
<dbReference type="Proteomes" id="UP000504635">
    <property type="component" value="Unplaced"/>
</dbReference>
<dbReference type="OrthoDB" id="8196774at2759"/>
<evidence type="ECO:0000256" key="5">
    <source>
        <dbReference type="PROSITE-ProRule" id="PRU00309"/>
    </source>
</evidence>
<keyword evidence="4 5" id="KW-0238">DNA-binding</keyword>
<proteinExistence type="predicted"/>
<dbReference type="GO" id="GO:0003677">
    <property type="term" value="F:DNA binding"/>
    <property type="evidence" value="ECO:0007669"/>
    <property type="project" value="UniProtKB-UniRule"/>
</dbReference>